<organism evidence="3 4">
    <name type="scientific">Lentzea tibetensis</name>
    <dbReference type="NCBI Taxonomy" id="2591470"/>
    <lineage>
        <taxon>Bacteria</taxon>
        <taxon>Bacillati</taxon>
        <taxon>Actinomycetota</taxon>
        <taxon>Actinomycetes</taxon>
        <taxon>Pseudonocardiales</taxon>
        <taxon>Pseudonocardiaceae</taxon>
        <taxon>Lentzea</taxon>
    </lineage>
</organism>
<proteinExistence type="predicted"/>
<dbReference type="EMBL" id="VOBR01000004">
    <property type="protein sequence ID" value="TWP53006.1"/>
    <property type="molecule type" value="Genomic_DNA"/>
</dbReference>
<accession>A0A563EZ78</accession>
<gene>
    <name evidence="3" type="ORF">FKR81_07890</name>
</gene>
<evidence type="ECO:0000313" key="4">
    <source>
        <dbReference type="Proteomes" id="UP000316639"/>
    </source>
</evidence>
<sequence length="451" mass="47759">MRLLAAAILASLLIPGTAQAGRCTAVSTDAALAAETAKPGNCVIAENGTYTALTIAAEGVHLKARKRLGAGFAAGTVIVTGSNVTVEGFTFTGSANFRLADTVGSRITRSKFTSSAAEYVQLHGQKGDRNRVDHNEMGPKAQMGHMIQIGKNPYTPTRTRVDHNYLHDLADGIQGGEALRVGGFGPPGDYFHALTVFEYNLIVRCNGDQEVLSLKSSANVFRYNTVRASTGEINIRAGQSNEIYGNFIFADGVKAAHGIRLSEDDHKIYNNYVETVEDAFLLFPGDEKPGNPPPGVPPSGPFTGHAQVRNALVAGNTFITTGRAVDFGGGVKPPDNLTFVNNLVHAGGLNIGNAATVTTPTYRGNLLFGGEPGVTGPGFLQADPKLVRRDGLLRPGWHSPALRAGASGYPREDVQGRKRLSPPDIGAIEASAWWAHPRRAPLTTAEVGPWS</sequence>
<dbReference type="Pfam" id="PF14592">
    <property type="entry name" value="Chondroitinas_B"/>
    <property type="match status" value="1"/>
</dbReference>
<feature type="region of interest" description="Disordered" evidence="1">
    <location>
        <begin position="403"/>
        <end position="422"/>
    </location>
</feature>
<evidence type="ECO:0000313" key="3">
    <source>
        <dbReference type="EMBL" id="TWP53006.1"/>
    </source>
</evidence>
<reference evidence="3 4" key="1">
    <citation type="submission" date="2019-07" db="EMBL/GenBank/DDBJ databases">
        <title>Lentzea xizangensis sp. nov., isolated from Qinghai-Tibetan Plateau Soils.</title>
        <authorList>
            <person name="Huang J."/>
        </authorList>
    </citation>
    <scope>NUCLEOTIDE SEQUENCE [LARGE SCALE GENOMIC DNA]</scope>
    <source>
        <strain evidence="3 4">FXJ1.1311</strain>
    </source>
</reference>
<protein>
    <recommendedName>
        <fullName evidence="5">Right handed beta helix domain-containing protein</fullName>
    </recommendedName>
</protein>
<evidence type="ECO:0008006" key="5">
    <source>
        <dbReference type="Google" id="ProtNLM"/>
    </source>
</evidence>
<dbReference type="Proteomes" id="UP000316639">
    <property type="component" value="Unassembled WGS sequence"/>
</dbReference>
<name>A0A563EZ78_9PSEU</name>
<dbReference type="RefSeq" id="WP_146350259.1">
    <property type="nucleotide sequence ID" value="NZ_VOBR01000004.1"/>
</dbReference>
<feature type="signal peptide" evidence="2">
    <location>
        <begin position="1"/>
        <end position="20"/>
    </location>
</feature>
<dbReference type="OrthoDB" id="3661433at2"/>
<dbReference type="InterPro" id="IPR011050">
    <property type="entry name" value="Pectin_lyase_fold/virulence"/>
</dbReference>
<dbReference type="AlphaFoldDB" id="A0A563EZ78"/>
<evidence type="ECO:0000256" key="1">
    <source>
        <dbReference type="SAM" id="MobiDB-lite"/>
    </source>
</evidence>
<keyword evidence="2" id="KW-0732">Signal</keyword>
<dbReference type="SUPFAM" id="SSF51126">
    <property type="entry name" value="Pectin lyase-like"/>
    <property type="match status" value="1"/>
</dbReference>
<feature type="chain" id="PRO_5021900064" description="Right handed beta helix domain-containing protein" evidence="2">
    <location>
        <begin position="21"/>
        <end position="451"/>
    </location>
</feature>
<dbReference type="InterPro" id="IPR039513">
    <property type="entry name" value="PL-6"/>
</dbReference>
<keyword evidence="4" id="KW-1185">Reference proteome</keyword>
<dbReference type="InterPro" id="IPR012334">
    <property type="entry name" value="Pectin_lyas_fold"/>
</dbReference>
<evidence type="ECO:0000256" key="2">
    <source>
        <dbReference type="SAM" id="SignalP"/>
    </source>
</evidence>
<dbReference type="Gene3D" id="2.160.20.10">
    <property type="entry name" value="Single-stranded right-handed beta-helix, Pectin lyase-like"/>
    <property type="match status" value="1"/>
</dbReference>
<comment type="caution">
    <text evidence="3">The sequence shown here is derived from an EMBL/GenBank/DDBJ whole genome shotgun (WGS) entry which is preliminary data.</text>
</comment>